<name>A0A1G9QWT8_9FIRM</name>
<protein>
    <submittedName>
        <fullName evidence="2">Uncharacterized protein</fullName>
    </submittedName>
</protein>
<keyword evidence="3" id="KW-1185">Reference proteome</keyword>
<feature type="transmembrane region" description="Helical" evidence="1">
    <location>
        <begin position="410"/>
        <end position="433"/>
    </location>
</feature>
<feature type="transmembrane region" description="Helical" evidence="1">
    <location>
        <begin position="497"/>
        <end position="515"/>
    </location>
</feature>
<gene>
    <name evidence="2" type="ORF">SAMN04488502_102338</name>
</gene>
<keyword evidence="1" id="KW-0812">Transmembrane</keyword>
<dbReference type="STRING" id="146817.SAMN04488502_102338"/>
<feature type="transmembrane region" description="Helical" evidence="1">
    <location>
        <begin position="535"/>
        <end position="558"/>
    </location>
</feature>
<evidence type="ECO:0000313" key="3">
    <source>
        <dbReference type="Proteomes" id="UP000214880"/>
    </source>
</evidence>
<dbReference type="RefSeq" id="WP_092070859.1">
    <property type="nucleotide sequence ID" value="NZ_FNHB01000002.1"/>
</dbReference>
<dbReference type="Proteomes" id="UP000214880">
    <property type="component" value="Unassembled WGS sequence"/>
</dbReference>
<feature type="transmembrane region" description="Helical" evidence="1">
    <location>
        <begin position="344"/>
        <end position="363"/>
    </location>
</feature>
<accession>A0A1G9QWT8</accession>
<evidence type="ECO:0000313" key="2">
    <source>
        <dbReference type="EMBL" id="SDM15454.1"/>
    </source>
</evidence>
<feature type="transmembrane region" description="Helical" evidence="1">
    <location>
        <begin position="375"/>
        <end position="398"/>
    </location>
</feature>
<evidence type="ECO:0000256" key="1">
    <source>
        <dbReference type="SAM" id="Phobius"/>
    </source>
</evidence>
<sequence length="568" mass="61213">MQNTDTLYGKRRQGGDGIIIRLSRWAILVIILACFWPPPAGLAKDNILLEGKFPYYLGKDRGYVMPGEQTHLFISVENRTGAGQLTAVRLFLPPGLSLADAAGNWTAGERDGRRFVEQSLALAGGFDQWFDLVPIVIDSRLAAGAYSLEIAAGERRQMLAFVVDGQNVAGGGEKIAITGLVLPLDKDGKRDERLSHNTLTLRDRSLDYYKNFLRGKGAANQEIEAMHPLTHLGIDIENPAGLQQLAVVTTRLLDKNTRQPVPGLFTPGTTGEDKNAGALAGTEGSLTVFAAITGEAAQRIQVPVYVDERLLKNGEYILHTELSGGGTPLSRELGLTIVKKDNKAMFSVLLAALALLAGAVFAVRRLKRLFAGMKVRWLITIALFGAAAFVLVNIPAAFLSDLFHVLLGPFGVLISGFFSGVVLYMLVVSLLVLIPRPGTAALMLTVRMLLSLAAFGHFSPVMLMSYGVCALLLETLLYFSGFYRSGLAEAAPGKPDFWRNAFILAAVCAIADSAATYTGLQASAFLYRMYYAEWYVLLLVIMNGCVYTAAGAICGTVLGSRLARVGGD</sequence>
<dbReference type="EMBL" id="FNHB01000002">
    <property type="protein sequence ID" value="SDM15454.1"/>
    <property type="molecule type" value="Genomic_DNA"/>
</dbReference>
<feature type="transmembrane region" description="Helical" evidence="1">
    <location>
        <begin position="18"/>
        <end position="38"/>
    </location>
</feature>
<organism evidence="2 3">
    <name type="scientific">Dendrosporobacter quercicolus</name>
    <dbReference type="NCBI Taxonomy" id="146817"/>
    <lineage>
        <taxon>Bacteria</taxon>
        <taxon>Bacillati</taxon>
        <taxon>Bacillota</taxon>
        <taxon>Negativicutes</taxon>
        <taxon>Selenomonadales</taxon>
        <taxon>Sporomusaceae</taxon>
        <taxon>Dendrosporobacter</taxon>
    </lineage>
</organism>
<keyword evidence="1" id="KW-0472">Membrane</keyword>
<reference evidence="2 3" key="1">
    <citation type="submission" date="2016-10" db="EMBL/GenBank/DDBJ databases">
        <authorList>
            <person name="de Groot N.N."/>
        </authorList>
    </citation>
    <scope>NUCLEOTIDE SEQUENCE [LARGE SCALE GENOMIC DNA]</scope>
    <source>
        <strain evidence="2 3">DSM 1736</strain>
    </source>
</reference>
<proteinExistence type="predicted"/>
<keyword evidence="1" id="KW-1133">Transmembrane helix</keyword>
<feature type="transmembrane region" description="Helical" evidence="1">
    <location>
        <begin position="464"/>
        <end position="485"/>
    </location>
</feature>
<dbReference type="AlphaFoldDB" id="A0A1G9QWT8"/>